<evidence type="ECO:0000256" key="5">
    <source>
        <dbReference type="ARBA" id="ARBA00023027"/>
    </source>
</evidence>
<dbReference type="EC" id="1.1.1.37" evidence="1"/>
<dbReference type="PANTHER" id="PTHR11540">
    <property type="entry name" value="MALATE AND LACTATE DEHYDROGENASE"/>
    <property type="match status" value="1"/>
</dbReference>
<dbReference type="Pfam" id="PF00056">
    <property type="entry name" value="Ldh_1_N"/>
    <property type="match status" value="1"/>
</dbReference>
<name>A0ABN7P1P3_TIMPD</name>
<dbReference type="PANTHER" id="PTHR11540:SF16">
    <property type="entry name" value="MALATE DEHYDROGENASE, MITOCHONDRIAL"/>
    <property type="match status" value="1"/>
</dbReference>
<dbReference type="Proteomes" id="UP001153148">
    <property type="component" value="Unassembled WGS sequence"/>
</dbReference>
<organism evidence="7 8">
    <name type="scientific">Timema podura</name>
    <name type="common">Walking stick</name>
    <dbReference type="NCBI Taxonomy" id="61482"/>
    <lineage>
        <taxon>Eukaryota</taxon>
        <taxon>Metazoa</taxon>
        <taxon>Ecdysozoa</taxon>
        <taxon>Arthropoda</taxon>
        <taxon>Hexapoda</taxon>
        <taxon>Insecta</taxon>
        <taxon>Pterygota</taxon>
        <taxon>Neoptera</taxon>
        <taxon>Polyneoptera</taxon>
        <taxon>Phasmatodea</taxon>
        <taxon>Timematodea</taxon>
        <taxon>Timematoidea</taxon>
        <taxon>Timematidae</taxon>
        <taxon>Timema</taxon>
    </lineage>
</organism>
<dbReference type="Gene3D" id="3.40.50.720">
    <property type="entry name" value="NAD(P)-binding Rossmann-like Domain"/>
    <property type="match status" value="1"/>
</dbReference>
<comment type="caution">
    <text evidence="7">The sequence shown here is derived from an EMBL/GenBank/DDBJ whole genome shotgun (WGS) entry which is preliminary data.</text>
</comment>
<evidence type="ECO:0000259" key="6">
    <source>
        <dbReference type="Pfam" id="PF00056"/>
    </source>
</evidence>
<keyword evidence="4" id="KW-0560">Oxidoreductase</keyword>
<protein>
    <recommendedName>
        <fullName evidence="2">Malate dehydrogenase, mitochondrial</fullName>
        <ecNumber evidence="1">1.1.1.37</ecNumber>
    </recommendedName>
</protein>
<reference evidence="7" key="1">
    <citation type="submission" date="2021-03" db="EMBL/GenBank/DDBJ databases">
        <authorList>
            <person name="Tran Van P."/>
        </authorList>
    </citation>
    <scope>NUCLEOTIDE SEQUENCE</scope>
</reference>
<keyword evidence="8" id="KW-1185">Reference proteome</keyword>
<accession>A0ABN7P1P3</accession>
<dbReference type="SUPFAM" id="SSF51735">
    <property type="entry name" value="NAD(P)-binding Rossmann-fold domains"/>
    <property type="match status" value="1"/>
</dbReference>
<feature type="domain" description="Lactate/malate dehydrogenase N-terminal" evidence="6">
    <location>
        <begin position="37"/>
        <end position="99"/>
    </location>
</feature>
<keyword evidence="5" id="KW-0520">NAD</keyword>
<dbReference type="InterPro" id="IPR036291">
    <property type="entry name" value="NAD(P)-bd_dom_sf"/>
</dbReference>
<dbReference type="InterPro" id="IPR001236">
    <property type="entry name" value="Lactate/malate_DH_N"/>
</dbReference>
<proteinExistence type="predicted"/>
<evidence type="ECO:0000256" key="1">
    <source>
        <dbReference type="ARBA" id="ARBA00012995"/>
    </source>
</evidence>
<evidence type="ECO:0000313" key="8">
    <source>
        <dbReference type="Proteomes" id="UP001153148"/>
    </source>
</evidence>
<sequence length="175" mass="19531">MEMTDKDIVLRSFKYSNYVPNSVGRRHFRSFKCRKRIKVTIIGAGGRFGQTAALLLKQSPRVDVLAMYDNSDINCGTALDLAHVDTKCRVMAYCGEDQFDDAMTVGSYKLTLDRGSILDLLIVVSLVYCESSALDQTATEVGIHLKYYLNDPERMFKVTINLGTKGSNQEIQGAN</sequence>
<gene>
    <name evidence="7" type="ORF">TPAB3V08_LOCUS8798</name>
</gene>
<keyword evidence="3" id="KW-0816">Tricarboxylic acid cycle</keyword>
<evidence type="ECO:0000256" key="2">
    <source>
        <dbReference type="ARBA" id="ARBA00016075"/>
    </source>
</evidence>
<dbReference type="EMBL" id="CAJPIN010017496">
    <property type="protein sequence ID" value="CAG2061845.1"/>
    <property type="molecule type" value="Genomic_DNA"/>
</dbReference>
<evidence type="ECO:0000256" key="3">
    <source>
        <dbReference type="ARBA" id="ARBA00022532"/>
    </source>
</evidence>
<evidence type="ECO:0000313" key="7">
    <source>
        <dbReference type="EMBL" id="CAG2061845.1"/>
    </source>
</evidence>
<evidence type="ECO:0000256" key="4">
    <source>
        <dbReference type="ARBA" id="ARBA00023002"/>
    </source>
</evidence>